<proteinExistence type="predicted"/>
<comment type="subcellular location">
    <subcellularLocation>
        <location evidence="1">Cell membrane</location>
        <topology evidence="1">Multi-pass membrane protein</topology>
    </subcellularLocation>
</comment>
<evidence type="ECO:0000256" key="6">
    <source>
        <dbReference type="SAM" id="MobiDB-lite"/>
    </source>
</evidence>
<feature type="transmembrane region" description="Helical" evidence="7">
    <location>
        <begin position="564"/>
        <end position="584"/>
    </location>
</feature>
<feature type="region of interest" description="Disordered" evidence="6">
    <location>
        <begin position="819"/>
        <end position="868"/>
    </location>
</feature>
<evidence type="ECO:0000256" key="4">
    <source>
        <dbReference type="ARBA" id="ARBA00022989"/>
    </source>
</evidence>
<dbReference type="InterPro" id="IPR011701">
    <property type="entry name" value="MFS"/>
</dbReference>
<protein>
    <submittedName>
        <fullName evidence="8">Major Facilitator Superfamily protein</fullName>
    </submittedName>
</protein>
<dbReference type="Gene3D" id="1.20.1250.20">
    <property type="entry name" value="MFS general substrate transporter like domains"/>
    <property type="match status" value="1"/>
</dbReference>
<evidence type="ECO:0000313" key="9">
    <source>
        <dbReference type="Proteomes" id="UP000204221"/>
    </source>
</evidence>
<sequence>MLRPSRRTEIEHHDGRDRDDAAEARTPRDTSPRRQPPARRPDRVEPDRPRKRRPARYADEYDQEEYDREERRSRGARSASPGDARGEDRYLDDRGRDRGDRYSDEGRTRDYRDDDRARDDRDHRGDRHHRVRRDGRARSDGGYSDDRRGDERYGGDGRDDERYRRRYADDRYADDRYEDDRYEDDRRRDDRYGPDRRESDRRESDRRESDRRESDRRESDRRESDRPRDDRYEDEYTDLDDHDPDDRTRRRQDEPRDRSPRRSDPDDEHHTYAARADGRRNRPDHDRRAGGRDDHRDHHREGRPPRERSGEDRDRYGDERYGDGHDRDRYGDDGYDDGEPRRGEPGTRRPRSRDDTEERLGDRAVPARRVDHPADEEPADSAHHPEHPRGPKKLTVTRVAMYRSRQLTGQAVQAFRRAAHADGADKSGLNRLTYAVMMNYAVDAAIAVALANTLFFSAATGESRGRVALYLLITVAPFALIAPVIGPALDRLQRGRRIALASSFATRVALLAVMAVNFDSWLLYPAALGCMVMSKSFGVLKGAVTPRVLPSEITLVETNARLNIFGLAAGGVFGALASGLAAVFDSDGALWFAVLLAGAGAVLCLRIPAWVEVTEGEVPASLSARPRKARRQPMGPNVVVGLWGTGTARTLTGFLTFFAAFVVKAETEESAGVQVMLLGLIVGAAGLGNFVGNGVGARLRMGRPHQVILISVGAALATTVFAAIVPGILTAALVALVGSTASALAKISLDSVVQREMSEESRASAFGRSETILQLAWVFGGVLGLLLPPSYWIGFTVLSVLLVLGLVQTVLTSRGRSLLPSRGFRPGGPPAPDRRDAPRRPQLGRGRSDDVAPRSPSTATAIEAPPDR</sequence>
<feature type="transmembrane region" description="Helical" evidence="7">
    <location>
        <begin position="467"/>
        <end position="486"/>
    </location>
</feature>
<feature type="transmembrane region" description="Helical" evidence="7">
    <location>
        <begin position="793"/>
        <end position="812"/>
    </location>
</feature>
<keyword evidence="5 7" id="KW-0472">Membrane</keyword>
<dbReference type="GO" id="GO:0022857">
    <property type="term" value="F:transmembrane transporter activity"/>
    <property type="evidence" value="ECO:0007669"/>
    <property type="project" value="InterPro"/>
</dbReference>
<keyword evidence="3 7" id="KW-0812">Transmembrane</keyword>
<feature type="transmembrane region" description="Helical" evidence="7">
    <location>
        <begin position="707"/>
        <end position="725"/>
    </location>
</feature>
<evidence type="ECO:0000313" key="8">
    <source>
        <dbReference type="EMBL" id="ASO22837.1"/>
    </source>
</evidence>
<dbReference type="SUPFAM" id="SSF103473">
    <property type="entry name" value="MFS general substrate transporter"/>
    <property type="match status" value="1"/>
</dbReference>
<dbReference type="OrthoDB" id="5170137at2"/>
<feature type="transmembrane region" description="Helical" evidence="7">
    <location>
        <begin position="634"/>
        <end position="663"/>
    </location>
</feature>
<feature type="compositionally biased region" description="Basic and acidic residues" evidence="6">
    <location>
        <begin position="84"/>
        <end position="125"/>
    </location>
</feature>
<evidence type="ECO:0000256" key="3">
    <source>
        <dbReference type="ARBA" id="ARBA00022692"/>
    </source>
</evidence>
<dbReference type="PANTHER" id="PTHR23513:SF18">
    <property type="entry name" value="INTEGRAL MEMBRANE PROTEIN"/>
    <property type="match status" value="1"/>
</dbReference>
<feature type="region of interest" description="Disordered" evidence="6">
    <location>
        <begin position="1"/>
        <end position="393"/>
    </location>
</feature>
<dbReference type="RefSeq" id="WP_093943713.1">
    <property type="nucleotide sequence ID" value="NZ_CP022521.1"/>
</dbReference>
<evidence type="ECO:0000256" key="5">
    <source>
        <dbReference type="ARBA" id="ARBA00023136"/>
    </source>
</evidence>
<organism evidence="8 9">
    <name type="scientific">Actinoalloteichus hoggarensis</name>
    <dbReference type="NCBI Taxonomy" id="1470176"/>
    <lineage>
        <taxon>Bacteria</taxon>
        <taxon>Bacillati</taxon>
        <taxon>Actinomycetota</taxon>
        <taxon>Actinomycetes</taxon>
        <taxon>Pseudonocardiales</taxon>
        <taxon>Pseudonocardiaceae</taxon>
        <taxon>Actinoalloteichus</taxon>
    </lineage>
</organism>
<dbReference type="KEGG" id="ahg:AHOG_26160"/>
<feature type="transmembrane region" description="Helical" evidence="7">
    <location>
        <begin position="675"/>
        <end position="695"/>
    </location>
</feature>
<feature type="compositionally biased region" description="Acidic residues" evidence="6">
    <location>
        <begin position="232"/>
        <end position="243"/>
    </location>
</feature>
<evidence type="ECO:0000256" key="7">
    <source>
        <dbReference type="SAM" id="Phobius"/>
    </source>
</evidence>
<keyword evidence="4 7" id="KW-1133">Transmembrane helix</keyword>
<feature type="compositionally biased region" description="Basic and acidic residues" evidence="6">
    <location>
        <begin position="39"/>
        <end position="48"/>
    </location>
</feature>
<name>A0A221WC32_9PSEU</name>
<feature type="transmembrane region" description="Helical" evidence="7">
    <location>
        <begin position="590"/>
        <end position="613"/>
    </location>
</feature>
<dbReference type="Pfam" id="PF07690">
    <property type="entry name" value="MFS_1"/>
    <property type="match status" value="1"/>
</dbReference>
<feature type="transmembrane region" description="Helical" evidence="7">
    <location>
        <begin position="498"/>
        <end position="516"/>
    </location>
</feature>
<feature type="compositionally biased region" description="Basic and acidic residues" evidence="6">
    <location>
        <begin position="134"/>
        <end position="231"/>
    </location>
</feature>
<keyword evidence="2" id="KW-1003">Cell membrane</keyword>
<dbReference type="AlphaFoldDB" id="A0A221WC32"/>
<keyword evidence="9" id="KW-1185">Reference proteome</keyword>
<dbReference type="Proteomes" id="UP000204221">
    <property type="component" value="Chromosome"/>
</dbReference>
<evidence type="ECO:0000256" key="1">
    <source>
        <dbReference type="ARBA" id="ARBA00004651"/>
    </source>
</evidence>
<feature type="compositionally biased region" description="Basic and acidic residues" evidence="6">
    <location>
        <begin position="1"/>
        <end position="32"/>
    </location>
</feature>
<dbReference type="EMBL" id="CP022521">
    <property type="protein sequence ID" value="ASO22837.1"/>
    <property type="molecule type" value="Genomic_DNA"/>
</dbReference>
<reference evidence="8 9" key="1">
    <citation type="submission" date="2017-07" db="EMBL/GenBank/DDBJ databases">
        <title>Complete genome sequence of Actinoalloteichus hoggarensis DSM 45943, type strain of Actinoalloteichus hoggarensis.</title>
        <authorList>
            <person name="Ruckert C."/>
            <person name="Nouioui I."/>
            <person name="Willmese J."/>
            <person name="van Wezel G."/>
            <person name="Klenk H.-P."/>
            <person name="Kalinowski J."/>
            <person name="Zotchev S.B."/>
        </authorList>
    </citation>
    <scope>NUCLEOTIDE SEQUENCE [LARGE SCALE GENOMIC DNA]</scope>
    <source>
        <strain evidence="8 9">DSM 45943</strain>
    </source>
</reference>
<evidence type="ECO:0000256" key="2">
    <source>
        <dbReference type="ARBA" id="ARBA00022475"/>
    </source>
</evidence>
<dbReference type="GO" id="GO:0005886">
    <property type="term" value="C:plasma membrane"/>
    <property type="evidence" value="ECO:0007669"/>
    <property type="project" value="UniProtKB-SubCell"/>
</dbReference>
<feature type="transmembrane region" description="Helical" evidence="7">
    <location>
        <begin position="440"/>
        <end position="461"/>
    </location>
</feature>
<dbReference type="InterPro" id="IPR036259">
    <property type="entry name" value="MFS_trans_sf"/>
</dbReference>
<dbReference type="PANTHER" id="PTHR23513">
    <property type="entry name" value="INTEGRAL MEMBRANE EFFLUX PROTEIN-RELATED"/>
    <property type="match status" value="1"/>
</dbReference>
<gene>
    <name evidence="8" type="ORF">AHOG_26160</name>
</gene>
<accession>A0A221WC32</accession>
<feature type="compositionally biased region" description="Basic and acidic residues" evidence="6">
    <location>
        <begin position="244"/>
        <end position="362"/>
    </location>
</feature>
<feature type="compositionally biased region" description="Basic and acidic residues" evidence="6">
    <location>
        <begin position="368"/>
        <end position="389"/>
    </location>
</feature>
<dbReference type="CDD" id="cd06173">
    <property type="entry name" value="MFS_MefA_like"/>
    <property type="match status" value="1"/>
</dbReference>